<name>A0A932FZW8_UNCTE</name>
<feature type="domain" description="Serine hydroxymethyltransferase-like" evidence="13">
    <location>
        <begin position="5"/>
        <end position="381"/>
    </location>
</feature>
<dbReference type="Pfam" id="PF00464">
    <property type="entry name" value="SHMT"/>
    <property type="match status" value="1"/>
</dbReference>
<keyword evidence="7 11" id="KW-0554">One-carbon metabolism</keyword>
<accession>A0A932FZW8</accession>
<dbReference type="Gene3D" id="3.90.1150.10">
    <property type="entry name" value="Aspartate Aminotransferase, domain 1"/>
    <property type="match status" value="1"/>
</dbReference>
<evidence type="ECO:0000313" key="14">
    <source>
        <dbReference type="EMBL" id="MBI2875785.1"/>
    </source>
</evidence>
<dbReference type="PROSITE" id="PS00096">
    <property type="entry name" value="SHMT"/>
    <property type="match status" value="1"/>
</dbReference>
<comment type="similarity">
    <text evidence="4 11">Belongs to the SHMT family.</text>
</comment>
<dbReference type="PANTHER" id="PTHR11680:SF50">
    <property type="entry name" value="SERINE HYDROXYMETHYLTRANSFERASE"/>
    <property type="match status" value="1"/>
</dbReference>
<dbReference type="Gene3D" id="3.40.640.10">
    <property type="entry name" value="Type I PLP-dependent aspartate aminotransferase-like (Major domain)"/>
    <property type="match status" value="1"/>
</dbReference>
<dbReference type="FunFam" id="3.90.1150.10:FF:000003">
    <property type="entry name" value="Serine hydroxymethyltransferase"/>
    <property type="match status" value="1"/>
</dbReference>
<dbReference type="CDD" id="cd00378">
    <property type="entry name" value="SHMT"/>
    <property type="match status" value="1"/>
</dbReference>
<dbReference type="PIRSF" id="PIRSF000412">
    <property type="entry name" value="SHMT"/>
    <property type="match status" value="1"/>
</dbReference>
<dbReference type="AlphaFoldDB" id="A0A932FZW8"/>
<evidence type="ECO:0000256" key="6">
    <source>
        <dbReference type="ARBA" id="ARBA00022490"/>
    </source>
</evidence>
<dbReference type="FunFam" id="3.40.640.10:FF:000001">
    <property type="entry name" value="Serine hydroxymethyltransferase"/>
    <property type="match status" value="1"/>
</dbReference>
<dbReference type="InterPro" id="IPR049943">
    <property type="entry name" value="Ser_HO-MeTrfase-like"/>
</dbReference>
<evidence type="ECO:0000256" key="8">
    <source>
        <dbReference type="ARBA" id="ARBA00022605"/>
    </source>
</evidence>
<feature type="binding site" evidence="11">
    <location>
        <begin position="122"/>
        <end position="124"/>
    </location>
    <ligand>
        <name>(6S)-5,6,7,8-tetrahydrofolate</name>
        <dbReference type="ChEBI" id="CHEBI:57453"/>
    </ligand>
</feature>
<feature type="binding site" evidence="11">
    <location>
        <position position="118"/>
    </location>
    <ligand>
        <name>(6S)-5,6,7,8-tetrahydrofolate</name>
        <dbReference type="ChEBI" id="CHEBI:57453"/>
    </ligand>
</feature>
<evidence type="ECO:0000256" key="4">
    <source>
        <dbReference type="ARBA" id="ARBA00006376"/>
    </source>
</evidence>
<dbReference type="EMBL" id="JACPRF010000083">
    <property type="protein sequence ID" value="MBI2875785.1"/>
    <property type="molecule type" value="Genomic_DNA"/>
</dbReference>
<dbReference type="GO" id="GO:0005829">
    <property type="term" value="C:cytosol"/>
    <property type="evidence" value="ECO:0007669"/>
    <property type="project" value="TreeGrafter"/>
</dbReference>
<protein>
    <recommendedName>
        <fullName evidence="11">Serine hydroxymethyltransferase</fullName>
        <shortName evidence="11">SHMT</shortName>
        <shortName evidence="11">Serine methylase</shortName>
        <ecNumber evidence="11">2.1.2.1</ecNumber>
    </recommendedName>
</protein>
<proteinExistence type="inferred from homology"/>
<feature type="site" description="Plays an important role in substrate specificity" evidence="11">
    <location>
        <position position="226"/>
    </location>
</feature>
<keyword evidence="8 11" id="KW-0028">Amino-acid biosynthesis</keyword>
<comment type="pathway">
    <text evidence="11">Amino-acid biosynthesis; glycine biosynthesis; glycine from L-serine: step 1/1.</text>
</comment>
<dbReference type="PANTHER" id="PTHR11680">
    <property type="entry name" value="SERINE HYDROXYMETHYLTRANSFERASE"/>
    <property type="match status" value="1"/>
</dbReference>
<comment type="pathway">
    <text evidence="11">One-carbon metabolism; tetrahydrofolate interconversion.</text>
</comment>
<organism evidence="14 15">
    <name type="scientific">Tectimicrobiota bacterium</name>
    <dbReference type="NCBI Taxonomy" id="2528274"/>
    <lineage>
        <taxon>Bacteria</taxon>
        <taxon>Pseudomonadati</taxon>
        <taxon>Nitrospinota/Tectimicrobiota group</taxon>
        <taxon>Candidatus Tectimicrobiota</taxon>
    </lineage>
</organism>
<comment type="caution">
    <text evidence="11">Lacks conserved residue(s) required for the propagation of feature annotation.</text>
</comment>
<dbReference type="InterPro" id="IPR015421">
    <property type="entry name" value="PyrdxlP-dep_Trfase_major"/>
</dbReference>
<feature type="modified residue" description="N6-(pyridoxal phosphate)lysine" evidence="11 12">
    <location>
        <position position="227"/>
    </location>
</feature>
<dbReference type="NCBIfam" id="NF000586">
    <property type="entry name" value="PRK00011.1"/>
    <property type="match status" value="1"/>
</dbReference>
<dbReference type="GO" id="GO:0019264">
    <property type="term" value="P:glycine biosynthetic process from serine"/>
    <property type="evidence" value="ECO:0007669"/>
    <property type="project" value="UniProtKB-UniRule"/>
</dbReference>
<dbReference type="GO" id="GO:0030170">
    <property type="term" value="F:pyridoxal phosphate binding"/>
    <property type="evidence" value="ECO:0007669"/>
    <property type="project" value="UniProtKB-UniRule"/>
</dbReference>
<dbReference type="InterPro" id="IPR015424">
    <property type="entry name" value="PyrdxlP-dep_Trfase"/>
</dbReference>
<evidence type="ECO:0000256" key="3">
    <source>
        <dbReference type="ARBA" id="ARBA00004496"/>
    </source>
</evidence>
<comment type="caution">
    <text evidence="14">The sequence shown here is derived from an EMBL/GenBank/DDBJ whole genome shotgun (WGS) entry which is preliminary data.</text>
</comment>
<evidence type="ECO:0000256" key="11">
    <source>
        <dbReference type="HAMAP-Rule" id="MF_00051"/>
    </source>
</evidence>
<keyword evidence="6 11" id="KW-0963">Cytoplasm</keyword>
<evidence type="ECO:0000256" key="5">
    <source>
        <dbReference type="ARBA" id="ARBA00011738"/>
    </source>
</evidence>
<sequence>MMKRLAEVDPEIAQAIYQETERQARTLVLIASENYASEAVLEAQGSVMTNKYAEGYPGRRYYGGCQFVDVAESLAIERAKALFGADWANVQPHSGAQANMAIYFALLQPGDTILGMNLDHGGHLTHGSPVNFSGKMYRVIPYGVHPETETIDYGEVERLAREHRPKLIVVGASAYPRIIDFAAFRRVADEVGCPIMVDMAHIAGLVAAGVHPSPIPYAEFVTTTTHKTLRGPRGGMALGKGEHGALVNKTTFPGIQGGPLMHIIAAKAVALKEALSPEFKEYQHQIVKNAHTLARGLQEQGFRLISGGTDNHLMLVDLRTQGLTGKAAEEALDRAGITVNKNTIPFDPQPAQVTSGIRLGTPAVTTRGMKEAEMALIAELIAEVLQHIEDRSVQEKTRQKVGELCAAFPLYAERLARR</sequence>
<dbReference type="InterPro" id="IPR019798">
    <property type="entry name" value="Ser_HO-MeTrfase_PLP_BS"/>
</dbReference>
<evidence type="ECO:0000259" key="13">
    <source>
        <dbReference type="Pfam" id="PF00464"/>
    </source>
</evidence>
<comment type="subunit">
    <text evidence="5 11">Homodimer.</text>
</comment>
<gene>
    <name evidence="11" type="primary">glyA</name>
    <name evidence="14" type="ORF">HYY20_02765</name>
</gene>
<dbReference type="GO" id="GO:0004372">
    <property type="term" value="F:glycine hydroxymethyltransferase activity"/>
    <property type="evidence" value="ECO:0007669"/>
    <property type="project" value="UniProtKB-UniRule"/>
</dbReference>
<evidence type="ECO:0000256" key="12">
    <source>
        <dbReference type="PIRSR" id="PIRSR000412-50"/>
    </source>
</evidence>
<comment type="cofactor">
    <cofactor evidence="2 11 12">
        <name>pyridoxal 5'-phosphate</name>
        <dbReference type="ChEBI" id="CHEBI:597326"/>
    </cofactor>
</comment>
<comment type="function">
    <text evidence="11">Catalyzes the reversible interconversion of serine and glycine with tetrahydrofolate (THF) serving as the one-carbon carrier. This reaction serves as the major source of one-carbon groups required for the biosynthesis of purines, thymidylate, methionine, and other important biomolecules. Also exhibits THF-independent aldolase activity toward beta-hydroxyamino acids, producing glycine and aldehydes, via a retro-aldol mechanism.</text>
</comment>
<evidence type="ECO:0000256" key="2">
    <source>
        <dbReference type="ARBA" id="ARBA00001933"/>
    </source>
</evidence>
<comment type="catalytic activity">
    <reaction evidence="1 11">
        <text>(6R)-5,10-methylene-5,6,7,8-tetrahydrofolate + glycine + H2O = (6S)-5,6,7,8-tetrahydrofolate + L-serine</text>
        <dbReference type="Rhea" id="RHEA:15481"/>
        <dbReference type="ChEBI" id="CHEBI:15377"/>
        <dbReference type="ChEBI" id="CHEBI:15636"/>
        <dbReference type="ChEBI" id="CHEBI:33384"/>
        <dbReference type="ChEBI" id="CHEBI:57305"/>
        <dbReference type="ChEBI" id="CHEBI:57453"/>
        <dbReference type="EC" id="2.1.2.1"/>
    </reaction>
</comment>
<evidence type="ECO:0000256" key="9">
    <source>
        <dbReference type="ARBA" id="ARBA00022679"/>
    </source>
</evidence>
<evidence type="ECO:0000256" key="7">
    <source>
        <dbReference type="ARBA" id="ARBA00022563"/>
    </source>
</evidence>
<dbReference type="InterPro" id="IPR001085">
    <property type="entry name" value="Ser_HO-MeTrfase"/>
</dbReference>
<evidence type="ECO:0000256" key="10">
    <source>
        <dbReference type="ARBA" id="ARBA00022898"/>
    </source>
</evidence>
<dbReference type="SUPFAM" id="SSF53383">
    <property type="entry name" value="PLP-dependent transferases"/>
    <property type="match status" value="1"/>
</dbReference>
<dbReference type="GO" id="GO:0035999">
    <property type="term" value="P:tetrahydrofolate interconversion"/>
    <property type="evidence" value="ECO:0007669"/>
    <property type="project" value="UniProtKB-UniRule"/>
</dbReference>
<keyword evidence="9 11" id="KW-0808">Transferase</keyword>
<dbReference type="Proteomes" id="UP000769766">
    <property type="component" value="Unassembled WGS sequence"/>
</dbReference>
<dbReference type="EC" id="2.1.2.1" evidence="11"/>
<dbReference type="HAMAP" id="MF_00051">
    <property type="entry name" value="SHMT"/>
    <property type="match status" value="1"/>
</dbReference>
<dbReference type="InterPro" id="IPR015422">
    <property type="entry name" value="PyrdxlP-dep_Trfase_small"/>
</dbReference>
<evidence type="ECO:0000256" key="1">
    <source>
        <dbReference type="ARBA" id="ARBA00001528"/>
    </source>
</evidence>
<comment type="subcellular location">
    <subcellularLocation>
        <location evidence="3 11">Cytoplasm</location>
    </subcellularLocation>
</comment>
<reference evidence="14" key="1">
    <citation type="submission" date="2020-07" db="EMBL/GenBank/DDBJ databases">
        <title>Huge and variable diversity of episymbiotic CPR bacteria and DPANN archaea in groundwater ecosystems.</title>
        <authorList>
            <person name="He C.Y."/>
            <person name="Keren R."/>
            <person name="Whittaker M."/>
            <person name="Farag I.F."/>
            <person name="Doudna J."/>
            <person name="Cate J.H.D."/>
            <person name="Banfield J.F."/>
        </authorList>
    </citation>
    <scope>NUCLEOTIDE SEQUENCE</scope>
    <source>
        <strain evidence="14">NC_groundwater_672_Ag_B-0.1um_62_36</strain>
    </source>
</reference>
<evidence type="ECO:0000313" key="15">
    <source>
        <dbReference type="Proteomes" id="UP000769766"/>
    </source>
</evidence>
<dbReference type="InterPro" id="IPR039429">
    <property type="entry name" value="SHMT-like_dom"/>
</dbReference>
<keyword evidence="10 11" id="KW-0663">Pyridoxal phosphate</keyword>